<sequence>MVFSKRVRDTHSGLIDEESEKIWLLLPYLFRRHAKEVIKIFSIAIRAGLKAKDLNDSDLNI</sequence>
<gene>
    <name evidence="1" type="ORF">NFRAN_1722</name>
</gene>
<dbReference type="EMBL" id="LR216287">
    <property type="protein sequence ID" value="VFJ14044.1"/>
    <property type="molecule type" value="Genomic_DNA"/>
</dbReference>
<keyword evidence="2" id="KW-1185">Reference proteome</keyword>
<reference evidence="1 2" key="1">
    <citation type="submission" date="2019-02" db="EMBL/GenBank/DDBJ databases">
        <authorList>
            <person name="Lehtovirta-Morley E L."/>
        </authorList>
    </citation>
    <scope>NUCLEOTIDE SEQUENCE [LARGE SCALE GENOMIC DNA]</scope>
    <source>
        <strain evidence="1">NFRAN1</strain>
    </source>
</reference>
<dbReference type="Proteomes" id="UP000294299">
    <property type="component" value="Chromosome NFRAN"/>
</dbReference>
<evidence type="ECO:0000313" key="1">
    <source>
        <dbReference type="EMBL" id="VFJ14044.1"/>
    </source>
</evidence>
<evidence type="ECO:0000313" key="2">
    <source>
        <dbReference type="Proteomes" id="UP000294299"/>
    </source>
</evidence>
<proteinExistence type="predicted"/>
<dbReference type="GeneID" id="39421037"/>
<protein>
    <submittedName>
        <fullName evidence="1">Uncharacterized protein</fullName>
    </submittedName>
</protein>
<accession>A0A484IB95</accession>
<dbReference type="RefSeq" id="WP_134484194.1">
    <property type="nucleotide sequence ID" value="NZ_LR216287.1"/>
</dbReference>
<dbReference type="KEGG" id="nfn:NFRAN_1722"/>
<dbReference type="OrthoDB" id="27922at2157"/>
<dbReference type="AlphaFoldDB" id="A0A484IB95"/>
<organism evidence="1 2">
    <name type="scientific">Candidatus Nitrosocosmicus franklandianus</name>
    <dbReference type="NCBI Taxonomy" id="1798806"/>
    <lineage>
        <taxon>Archaea</taxon>
        <taxon>Nitrososphaerota</taxon>
        <taxon>Nitrososphaeria</taxon>
        <taxon>Nitrososphaerales</taxon>
        <taxon>Nitrososphaeraceae</taxon>
        <taxon>Candidatus Nitrosocosmicus</taxon>
    </lineage>
</organism>
<name>A0A484IB95_9ARCH</name>